<evidence type="ECO:0000313" key="1">
    <source>
        <dbReference type="EMBL" id="ALO79876.1"/>
    </source>
</evidence>
<dbReference type="EMBL" id="KT970645">
    <property type="protein sequence ID" value="ALO79876.1"/>
    <property type="molecule type" value="Genomic_DNA"/>
</dbReference>
<protein>
    <submittedName>
        <fullName evidence="1">Uncharacterized protein</fullName>
    </submittedName>
</protein>
<dbReference type="InterPro" id="IPR036388">
    <property type="entry name" value="WH-like_DNA-bd_sf"/>
</dbReference>
<reference evidence="1 2" key="1">
    <citation type="submission" date="2015-10" db="EMBL/GenBank/DDBJ databases">
        <title>Whole Genome sequencing of Bacillus ACT Group Temperature Bacteriophages.</title>
        <authorList>
            <person name="Fouts D.E."/>
            <person name="Rasko D.A."/>
            <person name="Cer R.R."/>
            <person name="Jiang L."/>
            <person name="Fedorova N.B."/>
            <person name="Shvartsbeyn A."/>
            <person name="Read T.D."/>
            <person name="Gill S.R."/>
            <person name="Klumpp J."/>
            <person name="Calendar R."/>
        </authorList>
    </citation>
    <scope>NUCLEOTIDE SEQUENCE [LARGE SCALE GENOMIC DNA]</scope>
</reference>
<evidence type="ECO:0000313" key="2">
    <source>
        <dbReference type="Proteomes" id="UP000203057"/>
    </source>
</evidence>
<dbReference type="OrthoDB" id="10703at10239"/>
<organism evidence="1 2">
    <name type="scientific">Bacillus phage phi4J1</name>
    <dbReference type="NCBI Taxonomy" id="1643326"/>
    <lineage>
        <taxon>Viruses</taxon>
        <taxon>Duplodnaviria</taxon>
        <taxon>Heunggongvirae</taxon>
        <taxon>Uroviricota</taxon>
        <taxon>Caudoviricetes</taxon>
        <taxon>Rockvillevirus</taxon>
        <taxon>Rockvillevirus phi4J1</taxon>
    </lineage>
</organism>
<dbReference type="Gene3D" id="1.10.10.10">
    <property type="entry name" value="Winged helix-like DNA-binding domain superfamily/Winged helix DNA-binding domain"/>
    <property type="match status" value="1"/>
</dbReference>
<keyword evidence="2" id="KW-1185">Reference proteome</keyword>
<dbReference type="RefSeq" id="YP_009218157.1">
    <property type="nucleotide sequence ID" value="NC_029008.1"/>
</dbReference>
<dbReference type="Pfam" id="PF13730">
    <property type="entry name" value="HTH_36"/>
    <property type="match status" value="1"/>
</dbReference>
<dbReference type="KEGG" id="vg:26648657"/>
<proteinExistence type="predicted"/>
<dbReference type="GeneID" id="26648657"/>
<gene>
    <name evidence="1" type="ORF">XO28_0024</name>
</gene>
<name>A0A0S2MVF4_9CAUD</name>
<accession>A0A0S2MVF4</accession>
<sequence length="327" mass="37300">MEKKKGITIIAGNETYENLSTFKTIKELNDTVRTYKEKFADQLNKNQLAVLNHLHNHSAKFFGVSFKTKKKIAEALEISRRTVIRVCLRLESLGIIKQLEMKRNSDMRQTSNAIVIQPIIVEEQIVTPEPAKNDDFCHTNKTTTISLKQKIKDINIRNSNESQSNVNDNDFIDYRVPQSMRMKLATAFDSNVINESFSNALNIAKKAAKKFSLLSDKDVFNNILANASVALFSKTHEVEHNGELMKNPIGYFTNTFKSMVYNYIDSFKKIHNLANRKPSACTNDGIFYNWLEVDGSKIPSTKTIDNPFTPGVYYKISKEEADEMGLY</sequence>
<dbReference type="Proteomes" id="UP000203057">
    <property type="component" value="Segment"/>
</dbReference>